<organism evidence="5 6">
    <name type="scientific">Variovorax gossypii</name>
    <dbReference type="NCBI Taxonomy" id="1679495"/>
    <lineage>
        <taxon>Bacteria</taxon>
        <taxon>Pseudomonadati</taxon>
        <taxon>Pseudomonadota</taxon>
        <taxon>Betaproteobacteria</taxon>
        <taxon>Burkholderiales</taxon>
        <taxon>Comamonadaceae</taxon>
        <taxon>Variovorax</taxon>
    </lineage>
</organism>
<name>A0A3S0GST7_9BURK</name>
<proteinExistence type="inferred from homology"/>
<feature type="domain" description="Methyltransferase type 11" evidence="4">
    <location>
        <begin position="72"/>
        <end position="164"/>
    </location>
</feature>
<comment type="similarity">
    <text evidence="1">Belongs to the methyltransferase superfamily.</text>
</comment>
<evidence type="ECO:0000259" key="4">
    <source>
        <dbReference type="Pfam" id="PF08241"/>
    </source>
</evidence>
<dbReference type="InterPro" id="IPR013216">
    <property type="entry name" value="Methyltransf_11"/>
</dbReference>
<dbReference type="AlphaFoldDB" id="A0A3S0GST7"/>
<gene>
    <name evidence="5" type="ORF">EJP69_28760</name>
</gene>
<protein>
    <submittedName>
        <fullName evidence="5">Methyltransferase domain-containing protein</fullName>
    </submittedName>
</protein>
<evidence type="ECO:0000256" key="2">
    <source>
        <dbReference type="ARBA" id="ARBA00022603"/>
    </source>
</evidence>
<comment type="caution">
    <text evidence="5">The sequence shown here is derived from an EMBL/GenBank/DDBJ whole genome shotgun (WGS) entry which is preliminary data.</text>
</comment>
<dbReference type="RefSeq" id="WP_126473807.1">
    <property type="nucleotide sequence ID" value="NZ_RXOE01000012.1"/>
</dbReference>
<reference evidence="5 6" key="1">
    <citation type="submission" date="2018-12" db="EMBL/GenBank/DDBJ databases">
        <title>The genome of Variovorax gossypii DSM 100435.</title>
        <authorList>
            <person name="Gao J."/>
            <person name="Sun J."/>
        </authorList>
    </citation>
    <scope>NUCLEOTIDE SEQUENCE [LARGE SCALE GENOMIC DNA]</scope>
    <source>
        <strain evidence="5 6">DSM 100435</strain>
    </source>
</reference>
<dbReference type="Pfam" id="PF08241">
    <property type="entry name" value="Methyltransf_11"/>
    <property type="match status" value="1"/>
</dbReference>
<dbReference type="PANTHER" id="PTHR44942:SF4">
    <property type="entry name" value="METHYLTRANSFERASE TYPE 11 DOMAIN-CONTAINING PROTEIN"/>
    <property type="match status" value="1"/>
</dbReference>
<evidence type="ECO:0000313" key="5">
    <source>
        <dbReference type="EMBL" id="RTQ30678.1"/>
    </source>
</evidence>
<evidence type="ECO:0000256" key="1">
    <source>
        <dbReference type="ARBA" id="ARBA00008361"/>
    </source>
</evidence>
<sequence>MGDAAFVERYDRMILDAQMRAFYGGGDYYNVGHWDAATGSLAQACAALVRRVAAPAVPAGARALCRPGDLVLDVGCGLGASTAQLAALLALSRVIGVNLSPAQLAHARQRHDGPTFCAMDATRLGFADASVRCVVSVEAAFHFRSRFDFLVEAARVLQPGGMLLMSDMLFNPVVEPPWWVPPENARQDAAGYLRDCHAAGFVVEAMDDLTAATLEPFCEHLTRRYPATGVAQALREEVDAYVLVALRKA</sequence>
<dbReference type="GO" id="GO:0008757">
    <property type="term" value="F:S-adenosylmethionine-dependent methyltransferase activity"/>
    <property type="evidence" value="ECO:0007669"/>
    <property type="project" value="InterPro"/>
</dbReference>
<dbReference type="PANTHER" id="PTHR44942">
    <property type="entry name" value="METHYLTRANSF_11 DOMAIN-CONTAINING PROTEIN"/>
    <property type="match status" value="1"/>
</dbReference>
<accession>A0A3S0GST7</accession>
<keyword evidence="3 5" id="KW-0808">Transferase</keyword>
<evidence type="ECO:0000313" key="6">
    <source>
        <dbReference type="Proteomes" id="UP000267418"/>
    </source>
</evidence>
<dbReference type="Gene3D" id="3.40.50.150">
    <property type="entry name" value="Vaccinia Virus protein VP39"/>
    <property type="match status" value="1"/>
</dbReference>
<dbReference type="Proteomes" id="UP000267418">
    <property type="component" value="Unassembled WGS sequence"/>
</dbReference>
<dbReference type="CDD" id="cd02440">
    <property type="entry name" value="AdoMet_MTases"/>
    <property type="match status" value="1"/>
</dbReference>
<dbReference type="InterPro" id="IPR051052">
    <property type="entry name" value="Diverse_substrate_MTase"/>
</dbReference>
<evidence type="ECO:0000256" key="3">
    <source>
        <dbReference type="ARBA" id="ARBA00022679"/>
    </source>
</evidence>
<dbReference type="SUPFAM" id="SSF53335">
    <property type="entry name" value="S-adenosyl-L-methionine-dependent methyltransferases"/>
    <property type="match status" value="1"/>
</dbReference>
<dbReference type="GO" id="GO:0032259">
    <property type="term" value="P:methylation"/>
    <property type="evidence" value="ECO:0007669"/>
    <property type="project" value="UniProtKB-KW"/>
</dbReference>
<keyword evidence="6" id="KW-1185">Reference proteome</keyword>
<keyword evidence="2 5" id="KW-0489">Methyltransferase</keyword>
<dbReference type="InterPro" id="IPR029063">
    <property type="entry name" value="SAM-dependent_MTases_sf"/>
</dbReference>
<dbReference type="EMBL" id="RXOE01000012">
    <property type="protein sequence ID" value="RTQ30678.1"/>
    <property type="molecule type" value="Genomic_DNA"/>
</dbReference>
<dbReference type="OrthoDB" id="8719404at2"/>